<organism evidence="1">
    <name type="scientific">Ophidiomyces ophidiicola</name>
    <dbReference type="NCBI Taxonomy" id="1387563"/>
    <lineage>
        <taxon>Eukaryota</taxon>
        <taxon>Fungi</taxon>
        <taxon>Dikarya</taxon>
        <taxon>Ascomycota</taxon>
        <taxon>Pezizomycotina</taxon>
        <taxon>Eurotiomycetes</taxon>
        <taxon>Eurotiomycetidae</taxon>
        <taxon>Onygenales</taxon>
        <taxon>Onygenaceae</taxon>
        <taxon>Ophidiomyces</taxon>
    </lineage>
</organism>
<name>A0ACB8UX87_9EURO</name>
<evidence type="ECO:0000313" key="1">
    <source>
        <dbReference type="EMBL" id="KAI2386827.1"/>
    </source>
</evidence>
<gene>
    <name evidence="1" type="ORF">LOY88_003382</name>
</gene>
<sequence length="651" mass="72195">MISPASSFVNSSFAVGHNAVKSILFRVAGMAVQIGVFKLFSLLASMRSAFTAYLMFTEDYIQRLIFMFSRGFSHQAALVLFLTIFLLGAGLYDTLLWGLDSPGYISQKKNVTATSVQRQMLKRPGYMVFSSTKPGEVDGLNQHFLELMNGNLFNSNLNFTLTGQVDLGTPEPVPATRKFDPANGVGPRIWLDDEGFSVSPDTYATFAVVNEGGTSKSQDCPWKKGENETAVWECSFPNTFAFTFMQDSLIGRPEIHWDDTSDRMFLSEYLRPHREDNPWAVLGVGGDTAFMKQMFTVTKGRRKHTFLGGAMKISSVYDYNAPFARADVQDIVKRSWSTDPAQLNDPFIVQIAEKIQNARAENRSFQLGAASKVGNSVTQVNFEYLNPEGTPGNVVFSLFRISVVNITLIRSETLPEPVKPFEQCNKYYHNEATGGKVYGTNCYQQSTSNKTAPRFFGELDTSAFLVGSGTLGDGTSNISSKAFNQKSFEWFVNNENWLDNLLLSRGYMMAINPDLVKLEISKVQPAMSYLQVTLVVLPVLLAVVVWLLLWFFAASHYSNSLLANLYATTNVGDTNTSADPQYIRKMPDIDLMRKDGRVMMATSTGVFSHGSSSIGGETDASSTNQKPDDPKTTYPPNNNSYYYESPALLPG</sequence>
<protein>
    <submittedName>
        <fullName evidence="1">Uncharacterized protein</fullName>
    </submittedName>
</protein>
<accession>A0ACB8UX87</accession>
<proteinExistence type="predicted"/>
<reference evidence="1" key="1">
    <citation type="journal article" date="2022" name="bioRxiv">
        <title>Population genetic analysis of Ophidiomyces ophidiicola, the causative agent of snake fungal disease, indicates recent introductions to the USA.</title>
        <authorList>
            <person name="Ladner J.T."/>
            <person name="Palmer J.M."/>
            <person name="Ettinger C.L."/>
            <person name="Stajich J.E."/>
            <person name="Farrell T.M."/>
            <person name="Glorioso B.M."/>
            <person name="Lawson B."/>
            <person name="Price S.J."/>
            <person name="Stengle A.G."/>
            <person name="Grear D.A."/>
            <person name="Lorch J.M."/>
        </authorList>
    </citation>
    <scope>NUCLEOTIDE SEQUENCE</scope>
    <source>
        <strain evidence="1">NWHC 24266-5</strain>
    </source>
</reference>
<comment type="caution">
    <text evidence="1">The sequence shown here is derived from an EMBL/GenBank/DDBJ whole genome shotgun (WGS) entry which is preliminary data.</text>
</comment>
<dbReference type="EMBL" id="JALBCA010000044">
    <property type="protein sequence ID" value="KAI2386827.1"/>
    <property type="molecule type" value="Genomic_DNA"/>
</dbReference>